<accession>A0A7G1HY95</accession>
<protein>
    <submittedName>
        <fullName evidence="1">Uncharacterized protein</fullName>
    </submittedName>
</protein>
<name>A0A7G1HY95_9BACT</name>
<organism evidence="1 2">
    <name type="scientific">Coprobacter secundus subsp. similis</name>
    <dbReference type="NCBI Taxonomy" id="2751153"/>
    <lineage>
        <taxon>Bacteria</taxon>
        <taxon>Pseudomonadati</taxon>
        <taxon>Bacteroidota</taxon>
        <taxon>Bacteroidia</taxon>
        <taxon>Bacteroidales</taxon>
        <taxon>Barnesiellaceae</taxon>
        <taxon>Coprobacter</taxon>
    </lineage>
</organism>
<gene>
    <name evidence="1" type="ORF">Cop2CBH44_29790</name>
</gene>
<dbReference type="RefSeq" id="WP_200755126.1">
    <property type="nucleotide sequence ID" value="NZ_AP023322.1"/>
</dbReference>
<keyword evidence="2" id="KW-1185">Reference proteome</keyword>
<evidence type="ECO:0000313" key="2">
    <source>
        <dbReference type="Proteomes" id="UP000594042"/>
    </source>
</evidence>
<proteinExistence type="predicted"/>
<dbReference type="AlphaFoldDB" id="A0A7G1HY95"/>
<dbReference type="KEGG" id="copr:Cop2CBH44_29790"/>
<dbReference type="EMBL" id="AP023322">
    <property type="protein sequence ID" value="BCI64626.1"/>
    <property type="molecule type" value="Genomic_DNA"/>
</dbReference>
<dbReference type="Proteomes" id="UP000594042">
    <property type="component" value="Chromosome"/>
</dbReference>
<reference evidence="2" key="1">
    <citation type="submission" date="2020-07" db="EMBL/GenBank/DDBJ databases">
        <title>Complete genome sequencing of Coprobacter sp. strain 2CBH44.</title>
        <authorList>
            <person name="Sakamoto M."/>
            <person name="Murakami T."/>
            <person name="Mori H."/>
        </authorList>
    </citation>
    <scope>NUCLEOTIDE SEQUENCE [LARGE SCALE GENOMIC DNA]</scope>
    <source>
        <strain evidence="2">2CBH44</strain>
    </source>
</reference>
<evidence type="ECO:0000313" key="1">
    <source>
        <dbReference type="EMBL" id="BCI64626.1"/>
    </source>
</evidence>
<sequence>MGNYVVVESFVKGKSEVISCEDRIVITPYYCAVIDGATSKTPMNILNLTPGFWAAELIKQSIIDLPYDCPLKMVTELITEKIRSCYIKYGLEDDVCQHPENRFSASAAIFSVCYNEVWLIGDCQCRINGITYKNEKLVDRIFSEVRSYVNRTELLRGKTIEELQKKDVGREYILPLLKKQVIWQNSEVDSLYTYPVLDGFPVLLSKVRVISVPKCAQIVLASDGYPVLCDDLRETEKVLFDILERDPLCIEEYLSTKGVARMNDSFDDRAYLRLQL</sequence>